<keyword evidence="6" id="KW-1185">Reference proteome</keyword>
<dbReference type="Gene3D" id="1.10.10.60">
    <property type="entry name" value="Homeodomain-like"/>
    <property type="match status" value="1"/>
</dbReference>
<protein>
    <submittedName>
        <fullName evidence="5">AraC family transcriptional regulator</fullName>
    </submittedName>
</protein>
<organism evidence="5 6">
    <name type="scientific">Amycolatopsis acidiphila</name>
    <dbReference type="NCBI Taxonomy" id="715473"/>
    <lineage>
        <taxon>Bacteria</taxon>
        <taxon>Bacillati</taxon>
        <taxon>Actinomycetota</taxon>
        <taxon>Actinomycetes</taxon>
        <taxon>Pseudonocardiales</taxon>
        <taxon>Pseudonocardiaceae</taxon>
        <taxon>Amycolatopsis</taxon>
    </lineage>
</organism>
<evidence type="ECO:0000313" key="5">
    <source>
        <dbReference type="EMBL" id="TVT22378.1"/>
    </source>
</evidence>
<feature type="domain" description="HTH araC/xylS-type" evidence="4">
    <location>
        <begin position="209"/>
        <end position="307"/>
    </location>
</feature>
<dbReference type="PROSITE" id="PS01124">
    <property type="entry name" value="HTH_ARAC_FAMILY_2"/>
    <property type="match status" value="1"/>
</dbReference>
<dbReference type="Pfam" id="PF12833">
    <property type="entry name" value="HTH_18"/>
    <property type="match status" value="1"/>
</dbReference>
<evidence type="ECO:0000256" key="3">
    <source>
        <dbReference type="ARBA" id="ARBA00023163"/>
    </source>
</evidence>
<name>A0A558ADM7_9PSEU</name>
<comment type="caution">
    <text evidence="5">The sequence shown here is derived from an EMBL/GenBank/DDBJ whole genome shotgun (WGS) entry which is preliminary data.</text>
</comment>
<dbReference type="InterPro" id="IPR009057">
    <property type="entry name" value="Homeodomain-like_sf"/>
</dbReference>
<dbReference type="EMBL" id="VJZA01000018">
    <property type="protein sequence ID" value="TVT22378.1"/>
    <property type="molecule type" value="Genomic_DNA"/>
</dbReference>
<proteinExistence type="predicted"/>
<accession>A0A558ADM7</accession>
<dbReference type="GO" id="GO:0003700">
    <property type="term" value="F:DNA-binding transcription factor activity"/>
    <property type="evidence" value="ECO:0007669"/>
    <property type="project" value="InterPro"/>
</dbReference>
<evidence type="ECO:0000259" key="4">
    <source>
        <dbReference type="PROSITE" id="PS01124"/>
    </source>
</evidence>
<dbReference type="PROSITE" id="PS00041">
    <property type="entry name" value="HTH_ARAC_FAMILY_1"/>
    <property type="match status" value="1"/>
</dbReference>
<keyword evidence="1" id="KW-0805">Transcription regulation</keyword>
<dbReference type="SMART" id="SM00342">
    <property type="entry name" value="HTH_ARAC"/>
    <property type="match status" value="1"/>
</dbReference>
<evidence type="ECO:0000256" key="1">
    <source>
        <dbReference type="ARBA" id="ARBA00023015"/>
    </source>
</evidence>
<dbReference type="InterPro" id="IPR009594">
    <property type="entry name" value="Tscrpt_reg_HTH_AraC_N"/>
</dbReference>
<dbReference type="GO" id="GO:0043565">
    <property type="term" value="F:sequence-specific DNA binding"/>
    <property type="evidence" value="ECO:0007669"/>
    <property type="project" value="InterPro"/>
</dbReference>
<dbReference type="InterPro" id="IPR018060">
    <property type="entry name" value="HTH_AraC"/>
</dbReference>
<dbReference type="Proteomes" id="UP000318578">
    <property type="component" value="Unassembled WGS sequence"/>
</dbReference>
<dbReference type="PANTHER" id="PTHR43436:SF1">
    <property type="entry name" value="TRANSCRIPTIONAL REGULATORY PROTEIN"/>
    <property type="match status" value="1"/>
</dbReference>
<evidence type="ECO:0000313" key="6">
    <source>
        <dbReference type="Proteomes" id="UP000318578"/>
    </source>
</evidence>
<keyword evidence="3" id="KW-0804">Transcription</keyword>
<evidence type="ECO:0000256" key="2">
    <source>
        <dbReference type="ARBA" id="ARBA00023125"/>
    </source>
</evidence>
<dbReference type="InterPro" id="IPR018062">
    <property type="entry name" value="HTH_AraC-typ_CS"/>
</dbReference>
<reference evidence="5 6" key="1">
    <citation type="submission" date="2019-07" db="EMBL/GenBank/DDBJ databases">
        <title>New species of Amycolatopsis and Streptomyces.</title>
        <authorList>
            <person name="Duangmal K."/>
            <person name="Teo W.F.A."/>
            <person name="Lipun K."/>
        </authorList>
    </citation>
    <scope>NUCLEOTIDE SEQUENCE [LARGE SCALE GENOMIC DNA]</scope>
    <source>
        <strain evidence="5 6">JCM 30562</strain>
    </source>
</reference>
<sequence>MTQAANSLEERITSGDLVAELLARAPDLGANSADWPGLTVYRFAGPVAPAWEEVQSLSLCVVAQGRKCVTVDGVHYHYDPFHYLVLNSHLHFTAEIVEASAAKPFVSFVLQIDPAAVRAVSVEMLERRRAAEGAARPMGVGTGQAFVSALDRHLLGAVLRFLRSLSSGADRRVLAPAYLREIVYRVLQADQYARLLQIASYQENNDPVTRVVAYVRAHLAEPLTVADLAEHVSLSPSVFTAQFRETAGRSPYQFVKEMRLNKARELLVTGGATVAGVSRAVGYPNPSHFITEFRKRFGMSPRAYCDFTQLSSDLTWQHVDRS</sequence>
<gene>
    <name evidence="5" type="ORF">FNH06_13355</name>
</gene>
<dbReference type="SUPFAM" id="SSF46689">
    <property type="entry name" value="Homeodomain-like"/>
    <property type="match status" value="2"/>
</dbReference>
<keyword evidence="2" id="KW-0238">DNA-binding</keyword>
<dbReference type="RefSeq" id="WP_144638105.1">
    <property type="nucleotide sequence ID" value="NZ_BNAX01000020.1"/>
</dbReference>
<dbReference type="OrthoDB" id="9799345at2"/>
<dbReference type="Pfam" id="PF06719">
    <property type="entry name" value="AraC_N"/>
    <property type="match status" value="1"/>
</dbReference>
<dbReference type="AlphaFoldDB" id="A0A558ADM7"/>
<dbReference type="PANTHER" id="PTHR43436">
    <property type="entry name" value="ARAC-FAMILY TRANSCRIPTIONAL REGULATOR"/>
    <property type="match status" value="1"/>
</dbReference>